<dbReference type="SUPFAM" id="SSF53807">
    <property type="entry name" value="Helical backbone' metal receptor"/>
    <property type="match status" value="1"/>
</dbReference>
<dbReference type="GO" id="GO:0007155">
    <property type="term" value="P:cell adhesion"/>
    <property type="evidence" value="ECO:0007669"/>
    <property type="project" value="InterPro"/>
</dbReference>
<proteinExistence type="inferred from homology"/>
<keyword evidence="3 5" id="KW-0732">Signal</keyword>
<reference evidence="6 7" key="1">
    <citation type="submission" date="2024-01" db="EMBL/GenBank/DDBJ databases">
        <title>Genomic insights into the taxonomy and metabolism of the cyanobacterium Pannus brasiliensis CCIBt3594.</title>
        <authorList>
            <person name="Machado M."/>
            <person name="Botero N.B."/>
            <person name="Andreote A.P.D."/>
            <person name="Feitosa A.M.T."/>
            <person name="Popin R."/>
            <person name="Sivonen K."/>
            <person name="Fiore M.F."/>
        </authorList>
    </citation>
    <scope>NUCLEOTIDE SEQUENCE [LARGE SCALE GENOMIC DNA]</scope>
    <source>
        <strain evidence="6 7">CCIBt3594</strain>
    </source>
</reference>
<dbReference type="RefSeq" id="WP_332863692.1">
    <property type="nucleotide sequence ID" value="NZ_JBAFSM010000004.1"/>
</dbReference>
<evidence type="ECO:0000256" key="4">
    <source>
        <dbReference type="RuleBase" id="RU003512"/>
    </source>
</evidence>
<evidence type="ECO:0000256" key="1">
    <source>
        <dbReference type="ARBA" id="ARBA00011028"/>
    </source>
</evidence>
<dbReference type="GO" id="GO:0030001">
    <property type="term" value="P:metal ion transport"/>
    <property type="evidence" value="ECO:0007669"/>
    <property type="project" value="InterPro"/>
</dbReference>
<dbReference type="PRINTS" id="PR00690">
    <property type="entry name" value="ADHESNFAMILY"/>
</dbReference>
<name>A0AAW9QQF1_9CHRO</name>
<feature type="signal peptide" evidence="5">
    <location>
        <begin position="1"/>
        <end position="26"/>
    </location>
</feature>
<dbReference type="Gene3D" id="3.40.50.1980">
    <property type="entry name" value="Nitrogenase molybdenum iron protein domain"/>
    <property type="match status" value="2"/>
</dbReference>
<gene>
    <name evidence="6" type="ORF">V0288_03825</name>
</gene>
<dbReference type="AlphaFoldDB" id="A0AAW9QQF1"/>
<evidence type="ECO:0000313" key="6">
    <source>
        <dbReference type="EMBL" id="MEG3436237.1"/>
    </source>
</evidence>
<keyword evidence="7" id="KW-1185">Reference proteome</keyword>
<dbReference type="InterPro" id="IPR006128">
    <property type="entry name" value="Lipoprotein_PsaA-like"/>
</dbReference>
<accession>A0AAW9QQF1</accession>
<dbReference type="PANTHER" id="PTHR42953:SF3">
    <property type="entry name" value="HIGH-AFFINITY ZINC UPTAKE SYSTEM PROTEIN ZNUA"/>
    <property type="match status" value="1"/>
</dbReference>
<evidence type="ECO:0000313" key="7">
    <source>
        <dbReference type="Proteomes" id="UP001328733"/>
    </source>
</evidence>
<dbReference type="PANTHER" id="PTHR42953">
    <property type="entry name" value="HIGH-AFFINITY ZINC UPTAKE SYSTEM PROTEIN ZNUA-RELATED"/>
    <property type="match status" value="1"/>
</dbReference>
<comment type="caution">
    <text evidence="6">The sequence shown here is derived from an EMBL/GenBank/DDBJ whole genome shotgun (WGS) entry which is preliminary data.</text>
</comment>
<comment type="similarity">
    <text evidence="1 4">Belongs to the bacterial solute-binding protein 9 family.</text>
</comment>
<dbReference type="InterPro" id="IPR006127">
    <property type="entry name" value="ZnuA-like"/>
</dbReference>
<organism evidence="6 7">
    <name type="scientific">Pannus brasiliensis CCIBt3594</name>
    <dbReference type="NCBI Taxonomy" id="1427578"/>
    <lineage>
        <taxon>Bacteria</taxon>
        <taxon>Bacillati</taxon>
        <taxon>Cyanobacteriota</taxon>
        <taxon>Cyanophyceae</taxon>
        <taxon>Oscillatoriophycideae</taxon>
        <taxon>Chroococcales</taxon>
        <taxon>Microcystaceae</taxon>
        <taxon>Pannus</taxon>
    </lineage>
</organism>
<keyword evidence="2 4" id="KW-0813">Transport</keyword>
<sequence length="306" mass="34276">MTKALRITAIGWVLLMATLTGCGSRASSPETEVNQPLPVTVSIVPQKYFVQRVGGDKVAVNALIRPGVDPHTYEPKPEDLKTLADSKAYFKIGVSLENSWKDRLSSVNDRLLAIDTSQGIEKLPLTAEHDHGHDHEKEHRGEKENLDPHIWLSPKRVKLQAESIYRALAKLDPANQAFYQTNLGKFIGDLDSLDREIRQTLSGVKNRKFLVFHPEWGYFAEDYGLEMLSIEVDGNEPGPAQLKDIITEAKKNHIKVIFAQPEFSRKSADTIANEIGGRVVTISAFDENWSENLRRVAKTIAEVLNQ</sequence>
<dbReference type="GO" id="GO:0046872">
    <property type="term" value="F:metal ion binding"/>
    <property type="evidence" value="ECO:0007669"/>
    <property type="project" value="InterPro"/>
</dbReference>
<evidence type="ECO:0000256" key="5">
    <source>
        <dbReference type="SAM" id="SignalP"/>
    </source>
</evidence>
<dbReference type="PROSITE" id="PS51257">
    <property type="entry name" value="PROKAR_LIPOPROTEIN"/>
    <property type="match status" value="1"/>
</dbReference>
<dbReference type="Pfam" id="PF01297">
    <property type="entry name" value="ZnuA"/>
    <property type="match status" value="1"/>
</dbReference>
<dbReference type="InterPro" id="IPR050492">
    <property type="entry name" value="Bact_metal-bind_prot9"/>
</dbReference>
<dbReference type="EMBL" id="JBAFSM010000004">
    <property type="protein sequence ID" value="MEG3436237.1"/>
    <property type="molecule type" value="Genomic_DNA"/>
</dbReference>
<evidence type="ECO:0000256" key="3">
    <source>
        <dbReference type="ARBA" id="ARBA00022729"/>
    </source>
</evidence>
<evidence type="ECO:0000256" key="2">
    <source>
        <dbReference type="ARBA" id="ARBA00022448"/>
    </source>
</evidence>
<feature type="chain" id="PRO_5043802045" evidence="5">
    <location>
        <begin position="27"/>
        <end position="306"/>
    </location>
</feature>
<protein>
    <submittedName>
        <fullName evidence="6">Zinc ABC transporter substrate-binding protein</fullName>
    </submittedName>
</protein>
<dbReference type="Proteomes" id="UP001328733">
    <property type="component" value="Unassembled WGS sequence"/>
</dbReference>
<dbReference type="InterPro" id="IPR006129">
    <property type="entry name" value="AdhesinB"/>
</dbReference>
<dbReference type="PRINTS" id="PR00691">
    <property type="entry name" value="ADHESINB"/>
</dbReference>